<dbReference type="AlphaFoldDB" id="A0A1C6W9F6"/>
<evidence type="ECO:0000256" key="1">
    <source>
        <dbReference type="SAM" id="Phobius"/>
    </source>
</evidence>
<evidence type="ECO:0000313" key="5">
    <source>
        <dbReference type="Proteomes" id="UP000219860"/>
    </source>
</evidence>
<keyword evidence="1" id="KW-0472">Membrane</keyword>
<sequence length="291" mass="34192">MDDEICRNFLLVRTNLEYDSNIKNYKFNDDTHFKQYCDSNKCDTDLEKINAGCLYLLYTFFGSSDLFSKYANNYMNIIDYIMIWLGYMLNLKEQVGDKSNLQYFYKTYIDGTDKYKNSITYIKEYNNYKELIDKTNMINMDINDIFKFYDAFKLLCEMYTGFDNNKSNSTNCSEKANEFVEKYKDLNGDSNNTEGSVNCKDFPLLQEIKTSKNTAQSSKQNPEQTIQILEQISEVTSLSSSIGNKLIPFLSIFGTIAFFLGISYKYSLFKSRKRFRKQHLREKLKNKEETG</sequence>
<dbReference type="NCBIfam" id="TIGR01590">
    <property type="entry name" value="yir-bir-cir_Pla"/>
    <property type="match status" value="1"/>
</dbReference>
<reference evidence="3 5" key="1">
    <citation type="submission" date="2016-08" db="EMBL/GenBank/DDBJ databases">
        <authorList>
            <consortium name="Pathogen Informatics"/>
        </authorList>
    </citation>
    <scope>NUCLEOTIDE SEQUENCE</scope>
    <source>
        <strain evidence="3">NK65 ny</strain>
        <strain evidence="2 6">NK65e</strain>
        <strain evidence="4 5">SP11 Antwerpcl1</strain>
    </source>
</reference>
<evidence type="ECO:0000313" key="4">
    <source>
        <dbReference type="EMBL" id="SCL84128.1"/>
    </source>
</evidence>
<dbReference type="InterPro" id="IPR006477">
    <property type="entry name" value="Yir_bir_cir"/>
</dbReference>
<feature type="transmembrane region" description="Helical" evidence="1">
    <location>
        <begin position="246"/>
        <end position="267"/>
    </location>
</feature>
<dbReference type="Proteomes" id="UP000516480">
    <property type="component" value="Unassembled WGS sequence"/>
</dbReference>
<dbReference type="EMBL" id="FMIE01000074">
    <property type="protein sequence ID" value="SCL82884.1"/>
    <property type="molecule type" value="Genomic_DNA"/>
</dbReference>
<dbReference type="EMBL" id="FLVA01000092">
    <property type="protein sequence ID" value="SBW38171.1"/>
    <property type="molecule type" value="Genomic_DNA"/>
</dbReference>
<accession>A0A1C6W9F6</accession>
<organism evidence="3">
    <name type="scientific">Plasmodium berghei</name>
    <dbReference type="NCBI Taxonomy" id="5821"/>
    <lineage>
        <taxon>Eukaryota</taxon>
        <taxon>Sar</taxon>
        <taxon>Alveolata</taxon>
        <taxon>Apicomplexa</taxon>
        <taxon>Aconoidasida</taxon>
        <taxon>Haemosporida</taxon>
        <taxon>Plasmodiidae</taxon>
        <taxon>Plasmodium</taxon>
        <taxon>Plasmodium (Vinckeia)</taxon>
    </lineage>
</organism>
<dbReference type="Proteomes" id="UP000220214">
    <property type="component" value="Unassembled WGS sequence"/>
</dbReference>
<evidence type="ECO:0000313" key="3">
    <source>
        <dbReference type="EMBL" id="SCL82884.1"/>
    </source>
</evidence>
<proteinExistence type="predicted"/>
<evidence type="ECO:0000313" key="6">
    <source>
        <dbReference type="Proteomes" id="UP000220214"/>
    </source>
</evidence>
<dbReference type="Proteomes" id="UP000219860">
    <property type="component" value="Unassembled WGS sequence"/>
</dbReference>
<evidence type="ECO:0000313" key="2">
    <source>
        <dbReference type="EMBL" id="SBW38171.1"/>
    </source>
</evidence>
<keyword evidence="1" id="KW-1133">Transmembrane helix</keyword>
<dbReference type="Pfam" id="PF06022">
    <property type="entry name" value="Cir_Bir_Yir"/>
    <property type="match status" value="1"/>
</dbReference>
<keyword evidence="1" id="KW-0812">Transmembrane</keyword>
<gene>
    <name evidence="2" type="ORF">PBNK65E_000499800</name>
    <name evidence="3" type="ORF">PBNK65NY_000496700</name>
    <name evidence="4" type="ORF">PBSP11A_000504600</name>
</gene>
<name>A0A1C6W9F6_PLABE</name>
<dbReference type="VEuPathDB" id="PlasmoDB:PBANKA_0837121"/>
<protein>
    <submittedName>
        <fullName evidence="3">Plasmodium variant antigen protein Cir/Yir/Bir, putative</fullName>
    </submittedName>
</protein>
<dbReference type="EMBL" id="FMII01000156">
    <property type="protein sequence ID" value="SCL84128.1"/>
    <property type="molecule type" value="Genomic_DNA"/>
</dbReference>